<gene>
    <name evidence="1" type="ORF">WG66_16312</name>
</gene>
<comment type="caution">
    <text evidence="1">The sequence shown here is derived from an EMBL/GenBank/DDBJ whole genome shotgun (WGS) entry which is preliminary data.</text>
</comment>
<evidence type="ECO:0008006" key="3">
    <source>
        <dbReference type="Google" id="ProtNLM"/>
    </source>
</evidence>
<dbReference type="EMBL" id="LATX01002351">
    <property type="protein sequence ID" value="KTB31088.1"/>
    <property type="molecule type" value="Genomic_DNA"/>
</dbReference>
<sequence>MEFNPNVTKMPSAEANQCIRRYFIEKFTELRRNHPAWSHRSESWPTDNVIDRLVESANGQVIFASILIKFLDTRDERPQDRLDAFLRIEVEHGSESPYSALDLLYRQITSTCQRVWEKVQSILSLLTTPATQPKMLFHGVLAGGVIRAGRAIPAINWRSYRMIELLLNLEKGEAATLLSTLHSVLLIPVDNESDIRFVHESFVEFLLDTNRSANYHILPLAEPEYCDRVATLLLGTLSNLTPHYPLFQSMLATVNLSSWKDALSNLQSNLMTYSCLLWHAYCTKVVSPSPDLLVALKTFNPHCVLAAQIHYNLILDFRCWNAVIDWAKTLGKSTKNFVKICESCTQGFRMAFPPTMSRDEALWRTFYSEANLCYEFDMSTFQTELLLKLYSVDDSWYWFVKTSPVFMILSAETDRHLGLSIPKDWVVVDVTKANGELFKKTSDLEHEGQRTLLHDIGDDTWESEWISNNNLMHLKLLLKKRWVLFPPKYDDLLSKSFSDPSYGHGQWKE</sequence>
<accession>A0A0W0F428</accession>
<proteinExistence type="predicted"/>
<evidence type="ECO:0000313" key="1">
    <source>
        <dbReference type="EMBL" id="KTB31088.1"/>
    </source>
</evidence>
<evidence type="ECO:0000313" key="2">
    <source>
        <dbReference type="Proteomes" id="UP000054988"/>
    </source>
</evidence>
<organism evidence="1 2">
    <name type="scientific">Moniliophthora roreri</name>
    <name type="common">Frosty pod rot fungus</name>
    <name type="synonym">Monilia roreri</name>
    <dbReference type="NCBI Taxonomy" id="221103"/>
    <lineage>
        <taxon>Eukaryota</taxon>
        <taxon>Fungi</taxon>
        <taxon>Dikarya</taxon>
        <taxon>Basidiomycota</taxon>
        <taxon>Agaricomycotina</taxon>
        <taxon>Agaricomycetes</taxon>
        <taxon>Agaricomycetidae</taxon>
        <taxon>Agaricales</taxon>
        <taxon>Marasmiineae</taxon>
        <taxon>Marasmiaceae</taxon>
        <taxon>Moniliophthora</taxon>
    </lineage>
</organism>
<protein>
    <recommendedName>
        <fullName evidence="3">Nwd2</fullName>
    </recommendedName>
</protein>
<dbReference type="AlphaFoldDB" id="A0A0W0F428"/>
<reference evidence="1 2" key="1">
    <citation type="submission" date="2015-12" db="EMBL/GenBank/DDBJ databases">
        <title>Draft genome sequence of Moniliophthora roreri, the causal agent of frosty pod rot of cacao.</title>
        <authorList>
            <person name="Aime M.C."/>
            <person name="Diaz-Valderrama J.R."/>
            <person name="Kijpornyongpan T."/>
            <person name="Phillips-Mora W."/>
        </authorList>
    </citation>
    <scope>NUCLEOTIDE SEQUENCE [LARGE SCALE GENOMIC DNA]</scope>
    <source>
        <strain evidence="1 2">MCA 2952</strain>
    </source>
</reference>
<dbReference type="Proteomes" id="UP000054988">
    <property type="component" value="Unassembled WGS sequence"/>
</dbReference>
<name>A0A0W0F428_MONRR</name>